<evidence type="ECO:0000313" key="5">
    <source>
        <dbReference type="EMBL" id="KAG5496105.1"/>
    </source>
</evidence>
<reference evidence="5 6" key="1">
    <citation type="submission" date="2021-02" db="EMBL/GenBank/DDBJ databases">
        <title>Porcisia hertigi Genome sequencing and assembly.</title>
        <authorList>
            <person name="Almutairi H."/>
            <person name="Gatherer D."/>
        </authorList>
    </citation>
    <scope>NUCLEOTIDE SEQUENCE [LARGE SCALE GENOMIC DNA]</scope>
    <source>
        <strain evidence="5 6">C119</strain>
    </source>
</reference>
<proteinExistence type="predicted"/>
<feature type="compositionally biased region" description="Basic and acidic residues" evidence="4">
    <location>
        <begin position="410"/>
        <end position="432"/>
    </location>
</feature>
<dbReference type="InterPro" id="IPR032675">
    <property type="entry name" value="LRR_dom_sf"/>
</dbReference>
<dbReference type="PANTHER" id="PTHR24107:SF2">
    <property type="entry name" value="NLR FAMILY CARD DOMAIN CONTAINING 3"/>
    <property type="match status" value="1"/>
</dbReference>
<keyword evidence="6" id="KW-1185">Reference proteome</keyword>
<evidence type="ECO:0000256" key="1">
    <source>
        <dbReference type="ARBA" id="ARBA00004245"/>
    </source>
</evidence>
<keyword evidence="3" id="KW-0206">Cytoskeleton</keyword>
<dbReference type="SMART" id="SM00368">
    <property type="entry name" value="LRR_RI"/>
    <property type="match status" value="8"/>
</dbReference>
<dbReference type="OrthoDB" id="333024at2759"/>
<dbReference type="GeneID" id="94288508"/>
<evidence type="ECO:0000313" key="6">
    <source>
        <dbReference type="Proteomes" id="UP000674318"/>
    </source>
</evidence>
<dbReference type="RefSeq" id="XP_067754588.1">
    <property type="nucleotide sequence ID" value="XM_067898431.1"/>
</dbReference>
<name>A0A836IIK4_9TRYP</name>
<dbReference type="Proteomes" id="UP000674318">
    <property type="component" value="Chromosome 32"/>
</dbReference>
<evidence type="ECO:0000256" key="2">
    <source>
        <dbReference type="ARBA" id="ARBA00022490"/>
    </source>
</evidence>
<feature type="compositionally biased region" description="Low complexity" evidence="4">
    <location>
        <begin position="340"/>
        <end position="351"/>
    </location>
</feature>
<dbReference type="AlphaFoldDB" id="A0A836IIK4"/>
<protein>
    <submittedName>
        <fullName evidence="5">Uncharacterized protein</fullName>
    </submittedName>
</protein>
<keyword evidence="2" id="KW-0963">Cytoplasm</keyword>
<dbReference type="KEGG" id="phet:94288508"/>
<feature type="region of interest" description="Disordered" evidence="4">
    <location>
        <begin position="607"/>
        <end position="648"/>
    </location>
</feature>
<accession>A0A836IIK4</accession>
<feature type="compositionally biased region" description="Acidic residues" evidence="4">
    <location>
        <begin position="365"/>
        <end position="409"/>
    </location>
</feature>
<feature type="region of interest" description="Disordered" evidence="4">
    <location>
        <begin position="333"/>
        <end position="434"/>
    </location>
</feature>
<dbReference type="InterPro" id="IPR001611">
    <property type="entry name" value="Leu-rich_rpt"/>
</dbReference>
<dbReference type="EMBL" id="JAFJZO010000032">
    <property type="protein sequence ID" value="KAG5496105.1"/>
    <property type="molecule type" value="Genomic_DNA"/>
</dbReference>
<gene>
    <name evidence="5" type="ORF">JKF63_02405</name>
</gene>
<evidence type="ECO:0000256" key="3">
    <source>
        <dbReference type="ARBA" id="ARBA00023212"/>
    </source>
</evidence>
<comment type="subcellular location">
    <subcellularLocation>
        <location evidence="1">Cytoplasm</location>
        <location evidence="1">Cytoskeleton</location>
    </subcellularLocation>
</comment>
<dbReference type="GO" id="GO:0005856">
    <property type="term" value="C:cytoskeleton"/>
    <property type="evidence" value="ECO:0007669"/>
    <property type="project" value="UniProtKB-SubCell"/>
</dbReference>
<evidence type="ECO:0000256" key="4">
    <source>
        <dbReference type="SAM" id="MobiDB-lite"/>
    </source>
</evidence>
<dbReference type="Pfam" id="PF13516">
    <property type="entry name" value="LRR_6"/>
    <property type="match status" value="2"/>
</dbReference>
<dbReference type="InterPro" id="IPR052410">
    <property type="entry name" value="DRC5"/>
</dbReference>
<comment type="caution">
    <text evidence="5">The sequence shown here is derived from an EMBL/GenBank/DDBJ whole genome shotgun (WGS) entry which is preliminary data.</text>
</comment>
<dbReference type="PANTHER" id="PTHR24107">
    <property type="entry name" value="YNEIN REGULATORY COMPLEX SUBUNIT 5"/>
    <property type="match status" value="1"/>
</dbReference>
<organism evidence="5 6">
    <name type="scientific">Porcisia hertigi</name>
    <dbReference type="NCBI Taxonomy" id="2761500"/>
    <lineage>
        <taxon>Eukaryota</taxon>
        <taxon>Discoba</taxon>
        <taxon>Euglenozoa</taxon>
        <taxon>Kinetoplastea</taxon>
        <taxon>Metakinetoplastina</taxon>
        <taxon>Trypanosomatida</taxon>
        <taxon>Trypanosomatidae</taxon>
        <taxon>Leishmaniinae</taxon>
        <taxon>Porcisia</taxon>
    </lineage>
</organism>
<sequence length="1065" mass="115710">MTERSWCPSSDTQACVRGVPSFKCIGLENSEHGGRDPFSAERDACVAANSSVSANEIAESLTVSFQRRFRRFDAALVCSNANRSLWCPHFGEFKPLAEDSVVGEGAAVCLDVGSIGRTPIHASELAIPSNNLDDFLSLVARRSAESKGLSASVSVARLIALPCTDTVASLGDILGSLMSSKPVVEQLSGFLVCGASSAKTDTVLAEFLSAATKLEELSLVNCSLENTIIPLMEALTSTEMQRLSLDRSNIGFSSADTDFEGLTHSFCEAVKVSKFLTSLNLSNTNLNVNFVVALIDALIESDTKLLPEDLGEDAAEDIEWSLEGRLNKAAFLGGRDPDDSSASLADSATVSDDGEDATSSPGSSESDEENSVSDNESEEEVGDDAGDEDASEGEEGGEEEEDTEDDEEEAIQRAKDQRQRARKEKREREAQQRHFQKQLRAFLRGEVQARSALAHEYCRELQSLVTVNSDAIADRRATERQQKKEAYCSRRSGWSRLETLILRGNQVGDRGCKKLSYALRDEVPLSAEEVVERQQAMDAIWDGLGEEIGAARSAVVRGEKKARQALLQMVQRESLVLAPAHSTSISAALSDSGDEDEYAKEAPPVLLTNVEQPPGGSSALDDNPGSDSDADTDADASSDLSPEEKKEWQEWVAQALPHPPVAHTKKGMNTLRVIDLGSCNIERKGLKALAEVLKTNKVLETLSLRHNTIGSRAPAKRHQHTEDDLSISPEFAEFSEMLSTNRALCHLDIGYCHLGPNDVRALAKALCQNSSMVTLNLEGNQLSVDEAYQQQKHAHSYLYDLWMTVARPGSALRNLNMDHNDLAACLWQEEVAALAAVCGQLTSLSLSHVSLQLRHLQAWSQALPLPDMSYSPTVRILHLARNEFVSEVDGAALGLLLQHFTALEELSLEGHPLLGSSGMAAALEYLPTTMRRLNCTATGLTTPWVGAAQNPVFPVAVAKQLKCLLLGDVEASTVDAIGEWVAFLKTTAPQKLQFLSLWARGMSGKEVDVMPPLLDLAQACPSLLHVDSGFQPYFHISTFASSCFEEMELLLFPRRMQFAALQSEI</sequence>
<dbReference type="SUPFAM" id="SSF52047">
    <property type="entry name" value="RNI-like"/>
    <property type="match status" value="2"/>
</dbReference>
<dbReference type="Gene3D" id="3.80.10.10">
    <property type="entry name" value="Ribonuclease Inhibitor"/>
    <property type="match status" value="3"/>
</dbReference>